<evidence type="ECO:0000256" key="1">
    <source>
        <dbReference type="SAM" id="SignalP"/>
    </source>
</evidence>
<proteinExistence type="predicted"/>
<reference evidence="2 3" key="3">
    <citation type="journal article" date="2011" name="Nat. Chem. Biol.">
        <title>Reveromycin A biosynthesis uses RevG and RevJ for stereospecific spiroacetal formation.</title>
        <authorList>
            <person name="Takahashi S."/>
            <person name="Toyoda A."/>
            <person name="Sekiyama Y."/>
            <person name="Takagi H."/>
            <person name="Nogawa T."/>
            <person name="Uramoto M."/>
            <person name="Suzuki R."/>
            <person name="Koshino H."/>
            <person name="Kumano T."/>
            <person name="Panthee S."/>
            <person name="Dairi T."/>
            <person name="Ishikawa J."/>
            <person name="Ikeda H."/>
            <person name="Sakaki Y."/>
            <person name="Osada H."/>
        </authorList>
    </citation>
    <scope>NUCLEOTIDE SEQUENCE [LARGE SCALE GENOMIC DNA]</scope>
    <source>
        <strain evidence="2 3">SN-593</strain>
    </source>
</reference>
<name>A0A7U3UZ84_9ACTN</name>
<dbReference type="KEGG" id="arev:RVR_8996"/>
<reference evidence="2 3" key="1">
    <citation type="journal article" date="2010" name="J. Bacteriol.">
        <title>Biochemical characterization of a novel indole prenyltransferase from Streptomyces sp. SN-593.</title>
        <authorList>
            <person name="Takahashi S."/>
            <person name="Takagi H."/>
            <person name="Toyoda A."/>
            <person name="Uramoto M."/>
            <person name="Nogawa T."/>
            <person name="Ueki M."/>
            <person name="Sakaki Y."/>
            <person name="Osada H."/>
        </authorList>
    </citation>
    <scope>NUCLEOTIDE SEQUENCE [LARGE SCALE GENOMIC DNA]</scope>
    <source>
        <strain evidence="2 3">SN-593</strain>
    </source>
</reference>
<keyword evidence="3" id="KW-1185">Reference proteome</keyword>
<accession>A0A7U3UZ84</accession>
<feature type="chain" id="PRO_5032564535" evidence="1">
    <location>
        <begin position="31"/>
        <end position="282"/>
    </location>
</feature>
<dbReference type="EMBL" id="AP018365">
    <property type="protein sequence ID" value="BBB01531.1"/>
    <property type="molecule type" value="Genomic_DNA"/>
</dbReference>
<keyword evidence="1" id="KW-0732">Signal</keyword>
<organism evidence="2 3">
    <name type="scientific">Actinacidiphila reveromycinica</name>
    <dbReference type="NCBI Taxonomy" id="659352"/>
    <lineage>
        <taxon>Bacteria</taxon>
        <taxon>Bacillati</taxon>
        <taxon>Actinomycetota</taxon>
        <taxon>Actinomycetes</taxon>
        <taxon>Kitasatosporales</taxon>
        <taxon>Streptomycetaceae</taxon>
        <taxon>Actinacidiphila</taxon>
    </lineage>
</organism>
<dbReference type="RefSeq" id="WP_237405091.1">
    <property type="nucleotide sequence ID" value="NZ_AP018365.1"/>
</dbReference>
<reference evidence="2 3" key="4">
    <citation type="journal article" date="2020" name="Sci. Rep.">
        <title>beta-carboline chemical signals induce reveromycin production through a LuxR family regulator in Streptomyces sp. SN-593.</title>
        <authorList>
            <person name="Panthee S."/>
            <person name="Kito N."/>
            <person name="Hayashi T."/>
            <person name="Shimizu T."/>
            <person name="Ishikawa J."/>
            <person name="Hamamoto H."/>
            <person name="Osada H."/>
            <person name="Takahashi S."/>
        </authorList>
    </citation>
    <scope>NUCLEOTIDE SEQUENCE [LARGE SCALE GENOMIC DNA]</scope>
    <source>
        <strain evidence="2 3">SN-593</strain>
    </source>
</reference>
<dbReference type="Proteomes" id="UP000595703">
    <property type="component" value="Chromosome"/>
</dbReference>
<reference evidence="2 3" key="2">
    <citation type="journal article" date="2011" name="J. Antibiot.">
        <title>Furaquinocins I and J: novel polyketide isoprenoid hybrid compounds from Streptomyces reveromyceticus SN-593.</title>
        <authorList>
            <person name="Panthee S."/>
            <person name="Takahashi S."/>
            <person name="Takagi H."/>
            <person name="Nogawa T."/>
            <person name="Oowada E."/>
            <person name="Uramoto M."/>
            <person name="Osada H."/>
        </authorList>
    </citation>
    <scope>NUCLEOTIDE SEQUENCE [LARGE SCALE GENOMIC DNA]</scope>
    <source>
        <strain evidence="2 3">SN-593</strain>
    </source>
</reference>
<evidence type="ECO:0000313" key="3">
    <source>
        <dbReference type="Proteomes" id="UP000595703"/>
    </source>
</evidence>
<feature type="signal peptide" evidence="1">
    <location>
        <begin position="1"/>
        <end position="30"/>
    </location>
</feature>
<gene>
    <name evidence="2" type="ORF">RVR_8996</name>
</gene>
<protein>
    <submittedName>
        <fullName evidence="2">Putative secreted protein</fullName>
    </submittedName>
</protein>
<dbReference type="AlphaFoldDB" id="A0A7U3UZ84"/>
<sequence length="282" mass="29455">MDATALRRRATALIIATAAATALGSATARADDSPGGWVAAGSSTVNSVTGGEGIATKADGSLLTRGLGSVPLRLRIQGWNHVGDPDILNGYVYDAYQGGDDATSKLFEVTTPSGKSYDYTHPLDSGELLNNSFATVSPDAQWLVEGEWNTESRLQVFPAPLTNPSTPSTGGTLPQAGQITLDRSVDDIQGCDFVSATRLVCDSDDAAKDVVQVDLPHALDGSAVTGHVTTLFQLPQSSICSGTFESEGIDYDTAAKLLRVEIVPPSVCEVATTIYAYRPTTG</sequence>
<evidence type="ECO:0000313" key="2">
    <source>
        <dbReference type="EMBL" id="BBB01531.1"/>
    </source>
</evidence>